<dbReference type="PANTHER" id="PTHR43630">
    <property type="entry name" value="POLY-BETA-1,6-N-ACETYL-D-GLUCOSAMINE SYNTHASE"/>
    <property type="match status" value="1"/>
</dbReference>
<dbReference type="RefSeq" id="WP_216714504.1">
    <property type="nucleotide sequence ID" value="NZ_JACVEL010000009.1"/>
</dbReference>
<name>A0A8J6P7R5_9FLAO</name>
<accession>A0A8J6P7R5</accession>
<feature type="transmembrane region" description="Helical" evidence="4">
    <location>
        <begin position="272"/>
        <end position="296"/>
    </location>
</feature>
<evidence type="ECO:0000313" key="6">
    <source>
        <dbReference type="EMBL" id="MBC9813337.1"/>
    </source>
</evidence>
<keyword evidence="4" id="KW-1133">Transmembrane helix</keyword>
<reference evidence="6" key="1">
    <citation type="submission" date="2020-09" db="EMBL/GenBank/DDBJ databases">
        <title>Taishania pollutisoli gen. nov., sp. nov., Isolated from Tetrabromobisphenol A-Contaminated Soil.</title>
        <authorList>
            <person name="Chen Q."/>
        </authorList>
    </citation>
    <scope>NUCLEOTIDE SEQUENCE</scope>
    <source>
        <strain evidence="6">CZZ-1</strain>
    </source>
</reference>
<keyword evidence="7" id="KW-1185">Reference proteome</keyword>
<dbReference type="SUPFAM" id="SSF53448">
    <property type="entry name" value="Nucleotide-diphospho-sugar transferases"/>
    <property type="match status" value="1"/>
</dbReference>
<organism evidence="6 7">
    <name type="scientific">Taishania pollutisoli</name>
    <dbReference type="NCBI Taxonomy" id="2766479"/>
    <lineage>
        <taxon>Bacteria</taxon>
        <taxon>Pseudomonadati</taxon>
        <taxon>Bacteroidota</taxon>
        <taxon>Flavobacteriia</taxon>
        <taxon>Flavobacteriales</taxon>
        <taxon>Crocinitomicaceae</taxon>
        <taxon>Taishania</taxon>
    </lineage>
</organism>
<keyword evidence="2" id="KW-0328">Glycosyltransferase</keyword>
<feature type="transmembrane region" description="Helical" evidence="4">
    <location>
        <begin position="339"/>
        <end position="359"/>
    </location>
</feature>
<proteinExistence type="inferred from homology"/>
<feature type="transmembrane region" description="Helical" evidence="4">
    <location>
        <begin position="6"/>
        <end position="23"/>
    </location>
</feature>
<feature type="domain" description="Glycosyltransferase 2-like" evidence="5">
    <location>
        <begin position="47"/>
        <end position="145"/>
    </location>
</feature>
<keyword evidence="4" id="KW-0472">Membrane</keyword>
<dbReference type="Pfam" id="PF00535">
    <property type="entry name" value="Glycos_transf_2"/>
    <property type="match status" value="1"/>
</dbReference>
<dbReference type="Proteomes" id="UP000652681">
    <property type="component" value="Unassembled WGS sequence"/>
</dbReference>
<evidence type="ECO:0000256" key="1">
    <source>
        <dbReference type="ARBA" id="ARBA00006739"/>
    </source>
</evidence>
<dbReference type="AlphaFoldDB" id="A0A8J6P7R5"/>
<keyword evidence="4" id="KW-0812">Transmembrane</keyword>
<evidence type="ECO:0000259" key="5">
    <source>
        <dbReference type="Pfam" id="PF00535"/>
    </source>
</evidence>
<evidence type="ECO:0000313" key="7">
    <source>
        <dbReference type="Proteomes" id="UP000652681"/>
    </source>
</evidence>
<comment type="similarity">
    <text evidence="1">Belongs to the glycosyltransferase 2 family.</text>
</comment>
<comment type="caution">
    <text evidence="6">The sequence shown here is derived from an EMBL/GenBank/DDBJ whole genome shotgun (WGS) entry which is preliminary data.</text>
</comment>
<keyword evidence="3" id="KW-0808">Transferase</keyword>
<dbReference type="Gene3D" id="3.90.550.10">
    <property type="entry name" value="Spore Coat Polysaccharide Biosynthesis Protein SpsA, Chain A"/>
    <property type="match status" value="1"/>
</dbReference>
<evidence type="ECO:0000256" key="4">
    <source>
        <dbReference type="SAM" id="Phobius"/>
    </source>
</evidence>
<dbReference type="EMBL" id="JACVEL010000009">
    <property type="protein sequence ID" value="MBC9813337.1"/>
    <property type="molecule type" value="Genomic_DNA"/>
</dbReference>
<dbReference type="InterPro" id="IPR029044">
    <property type="entry name" value="Nucleotide-diphossugar_trans"/>
</dbReference>
<dbReference type="InterPro" id="IPR001173">
    <property type="entry name" value="Glyco_trans_2-like"/>
</dbReference>
<evidence type="ECO:0000256" key="2">
    <source>
        <dbReference type="ARBA" id="ARBA00022676"/>
    </source>
</evidence>
<dbReference type="GO" id="GO:0016757">
    <property type="term" value="F:glycosyltransferase activity"/>
    <property type="evidence" value="ECO:0007669"/>
    <property type="project" value="UniProtKB-KW"/>
</dbReference>
<protein>
    <submittedName>
        <fullName evidence="6">Glycosyltransferase</fullName>
    </submittedName>
</protein>
<dbReference type="PANTHER" id="PTHR43630:SF1">
    <property type="entry name" value="POLY-BETA-1,6-N-ACETYL-D-GLUCOSAMINE SYNTHASE"/>
    <property type="match status" value="1"/>
</dbReference>
<evidence type="ECO:0000256" key="3">
    <source>
        <dbReference type="ARBA" id="ARBA00022679"/>
    </source>
</evidence>
<sequence>MMDVVITYCALYTILIIFGRIGISRHFRRRRKQQVKEDSGIPLTMISVIIPFRNEEKRIIPLLTSILESDELPARFIFVDDHSTDNTIQQIRSQLSNYPITLLTSKGAGKKAALQTGIAHAETAYLLTLDADVAFHPDYFTAVKKLSPADMHILPVQMSSRGWKQLFELDVYMVNSINLAVDGYSRPIAASGANLLFSKSAFEEVGSYLSHAHISSGDDQFLLADFNHAKKNISLHTEAILSVQTPVPESFRELINQRVRWIQKTPAVRDSLALKIGAIQVVMTLLFLILAVWSIYQYNALLSTLLLGTKIKTDHFFVSPYFSSIKKQGLLYWLPVYELLFPFYMLLLAILSLFFQLHWKGRPVDR</sequence>
<gene>
    <name evidence="6" type="ORF">H9Y05_12740</name>
</gene>